<reference evidence="3" key="1">
    <citation type="submission" date="2017-09" db="EMBL/GenBank/DDBJ databases">
        <title>Complete Genome Sequence of ansamitocin-producing Bacterium Actinosynnema pretiosum X47.</title>
        <authorList>
            <person name="Cao G."/>
            <person name="Zong G."/>
            <person name="Zhong C."/>
            <person name="Fu J."/>
        </authorList>
    </citation>
    <scope>NUCLEOTIDE SEQUENCE [LARGE SCALE GENOMIC DNA]</scope>
    <source>
        <strain evidence="3">X47</strain>
    </source>
</reference>
<name>A0A290Z299_9PSEU</name>
<keyword evidence="2" id="KW-0472">Membrane</keyword>
<feature type="region of interest" description="Disordered" evidence="1">
    <location>
        <begin position="211"/>
        <end position="262"/>
    </location>
</feature>
<keyword evidence="2" id="KW-0812">Transmembrane</keyword>
<dbReference type="InterPro" id="IPR016566">
    <property type="entry name" value="UCP010219"/>
</dbReference>
<feature type="transmembrane region" description="Helical" evidence="2">
    <location>
        <begin position="174"/>
        <end position="199"/>
    </location>
</feature>
<evidence type="ECO:0000256" key="1">
    <source>
        <dbReference type="SAM" id="MobiDB-lite"/>
    </source>
</evidence>
<feature type="transmembrane region" description="Helical" evidence="2">
    <location>
        <begin position="45"/>
        <end position="64"/>
    </location>
</feature>
<feature type="transmembrane region" description="Helical" evidence="2">
    <location>
        <begin position="105"/>
        <end position="129"/>
    </location>
</feature>
<dbReference type="Pfam" id="PF11361">
    <property type="entry name" value="DUF3159"/>
    <property type="match status" value="1"/>
</dbReference>
<evidence type="ECO:0000313" key="4">
    <source>
        <dbReference type="Proteomes" id="UP000218505"/>
    </source>
</evidence>
<keyword evidence="2" id="KW-1133">Transmembrane helix</keyword>
<evidence type="ECO:0000256" key="2">
    <source>
        <dbReference type="SAM" id="Phobius"/>
    </source>
</evidence>
<dbReference type="AlphaFoldDB" id="A0A290Z299"/>
<proteinExistence type="predicted"/>
<dbReference type="RefSeq" id="WP_096492118.1">
    <property type="nucleotide sequence ID" value="NZ_CP023445.1"/>
</dbReference>
<protein>
    <recommendedName>
        <fullName evidence="5">DUF3159 domain-containing protein</fullName>
    </recommendedName>
</protein>
<evidence type="ECO:0000313" key="3">
    <source>
        <dbReference type="EMBL" id="ATE53161.1"/>
    </source>
</evidence>
<feature type="transmembrane region" description="Helical" evidence="2">
    <location>
        <begin position="20"/>
        <end position="39"/>
    </location>
</feature>
<dbReference type="EMBL" id="CP023445">
    <property type="protein sequence ID" value="ATE53161.1"/>
    <property type="molecule type" value="Genomic_DNA"/>
</dbReference>
<dbReference type="KEGG" id="apre:CNX65_07535"/>
<keyword evidence="4" id="KW-1185">Reference proteome</keyword>
<accession>A0A290Z299</accession>
<organism evidence="3 4">
    <name type="scientific">Actinosynnema pretiosum</name>
    <dbReference type="NCBI Taxonomy" id="42197"/>
    <lineage>
        <taxon>Bacteria</taxon>
        <taxon>Bacillati</taxon>
        <taxon>Actinomycetota</taxon>
        <taxon>Actinomycetes</taxon>
        <taxon>Pseudonocardiales</taxon>
        <taxon>Pseudonocardiaceae</taxon>
        <taxon>Actinosynnema</taxon>
    </lineage>
</organism>
<gene>
    <name evidence="3" type="ORF">CNX65_07535</name>
</gene>
<dbReference type="PIRSF" id="PIRSF010219">
    <property type="entry name" value="UCP010219"/>
    <property type="match status" value="1"/>
</dbReference>
<dbReference type="Proteomes" id="UP000218505">
    <property type="component" value="Chromosome"/>
</dbReference>
<evidence type="ECO:0008006" key="5">
    <source>
        <dbReference type="Google" id="ProtNLM"/>
    </source>
</evidence>
<feature type="transmembrane region" description="Helical" evidence="2">
    <location>
        <begin position="76"/>
        <end position="99"/>
    </location>
</feature>
<sequence length="262" mass="28145">MTQANKSDQPEEQPTMLEQMGGVVGLACSALPVVVFVLVNSFAGLVPAIWSALGAALVIGVVLAKRKGSIQPAISAVFGVGLAAFIAYRTGSAKGFFLFGIWQSLVYGGAFLLSIALRWPLAGVVWSFLNGQGRAWREDRASVRDYDIATLVWALVFLSRFAVQRWLYDEASVGWLAFARIAMGYPLMAIAVATTVWAVRRSDKRLAALKESAEAEEAAEEERLRARYGDPAGQAAPEPRTEVAGDPADAEVPDRSGTPGQR</sequence>